<evidence type="ECO:0000313" key="1">
    <source>
        <dbReference type="EMBL" id="HEN28295.1"/>
    </source>
</evidence>
<gene>
    <name evidence="1" type="ORF">ENQ77_06575</name>
</gene>
<dbReference type="AlphaFoldDB" id="A0A7C2P7Q2"/>
<evidence type="ECO:0008006" key="2">
    <source>
        <dbReference type="Google" id="ProtNLM"/>
    </source>
</evidence>
<reference evidence="1" key="1">
    <citation type="journal article" date="2020" name="mSystems">
        <title>Genome- and Community-Level Interaction Insights into Carbon Utilization and Element Cycling Functions of Hydrothermarchaeota in Hydrothermal Sediment.</title>
        <authorList>
            <person name="Zhou Z."/>
            <person name="Liu Y."/>
            <person name="Xu W."/>
            <person name="Pan J."/>
            <person name="Luo Z.H."/>
            <person name="Li M."/>
        </authorList>
    </citation>
    <scope>NUCLEOTIDE SEQUENCE [LARGE SCALE GENOMIC DNA]</scope>
    <source>
        <strain evidence="1">SpSt-34</strain>
    </source>
</reference>
<sequence length="280" mass="32731">MERMKWLFIMVFAFLIFYGVAFGDASLEYKSFPSGKVLIYLTTKYMRMDAEEYGIFPVTLIYDKNLRKISILNHDEKSYVEIDEKLLKDLRTMREEMEAQLLLLPPFMKEMAKQMMMPGCRKIEKIPDELCGDSKIIGTEKFKDLTAKVVNGCKIFDVEKNSFVICRYWFVDGEKLNLDLEDFKTLISFLEFEWEFVKAMDSFCGTEAISIFLARPEKTLKLGYDLPIPVKALSVSDGKEETKMILDKVSTNKLTEDLFRLPKNYKKIEIEVPKFRRGGY</sequence>
<organism evidence="1">
    <name type="scientific">candidate division WOR-3 bacterium</name>
    <dbReference type="NCBI Taxonomy" id="2052148"/>
    <lineage>
        <taxon>Bacteria</taxon>
        <taxon>Bacteria division WOR-3</taxon>
    </lineage>
</organism>
<dbReference type="EMBL" id="DSOL01000188">
    <property type="protein sequence ID" value="HEN28295.1"/>
    <property type="molecule type" value="Genomic_DNA"/>
</dbReference>
<comment type="caution">
    <text evidence="1">The sequence shown here is derived from an EMBL/GenBank/DDBJ whole genome shotgun (WGS) entry which is preliminary data.</text>
</comment>
<proteinExistence type="predicted"/>
<protein>
    <recommendedName>
        <fullName evidence="2">DUF4412 domain-containing protein</fullName>
    </recommendedName>
</protein>
<accession>A0A7C2P7Q2</accession>
<name>A0A7C2P7Q2_UNCW3</name>